<dbReference type="EMBL" id="JAHUTI010070056">
    <property type="protein sequence ID" value="MED6254928.1"/>
    <property type="molecule type" value="Genomic_DNA"/>
</dbReference>
<reference evidence="1 2" key="1">
    <citation type="submission" date="2021-07" db="EMBL/GenBank/DDBJ databases">
        <authorList>
            <person name="Palmer J.M."/>
        </authorList>
    </citation>
    <scope>NUCLEOTIDE SEQUENCE [LARGE SCALE GENOMIC DNA]</scope>
    <source>
        <strain evidence="1 2">AT_MEX2019</strain>
        <tissue evidence="1">Muscle</tissue>
    </source>
</reference>
<proteinExistence type="predicted"/>
<accession>A0ABU7BWH6</accession>
<evidence type="ECO:0000313" key="2">
    <source>
        <dbReference type="Proteomes" id="UP001345963"/>
    </source>
</evidence>
<evidence type="ECO:0000313" key="1">
    <source>
        <dbReference type="EMBL" id="MED6254928.1"/>
    </source>
</evidence>
<name>A0ABU7BWH6_9TELE</name>
<feature type="non-terminal residue" evidence="1">
    <location>
        <position position="51"/>
    </location>
</feature>
<protein>
    <submittedName>
        <fullName evidence="1">Uncharacterized protein</fullName>
    </submittedName>
</protein>
<keyword evidence="2" id="KW-1185">Reference proteome</keyword>
<gene>
    <name evidence="1" type="ORF">ATANTOWER_002120</name>
</gene>
<feature type="non-terminal residue" evidence="1">
    <location>
        <position position="1"/>
    </location>
</feature>
<sequence length="51" mass="5351">IATTASGSIRGVRTVGAEGSGWTGVSHLVISWRTTRGWQASTLTPECFTSL</sequence>
<dbReference type="Proteomes" id="UP001345963">
    <property type="component" value="Unassembled WGS sequence"/>
</dbReference>
<organism evidence="1 2">
    <name type="scientific">Ataeniobius toweri</name>
    <dbReference type="NCBI Taxonomy" id="208326"/>
    <lineage>
        <taxon>Eukaryota</taxon>
        <taxon>Metazoa</taxon>
        <taxon>Chordata</taxon>
        <taxon>Craniata</taxon>
        <taxon>Vertebrata</taxon>
        <taxon>Euteleostomi</taxon>
        <taxon>Actinopterygii</taxon>
        <taxon>Neopterygii</taxon>
        <taxon>Teleostei</taxon>
        <taxon>Neoteleostei</taxon>
        <taxon>Acanthomorphata</taxon>
        <taxon>Ovalentaria</taxon>
        <taxon>Atherinomorphae</taxon>
        <taxon>Cyprinodontiformes</taxon>
        <taxon>Goodeidae</taxon>
        <taxon>Ataeniobius</taxon>
    </lineage>
</organism>
<comment type="caution">
    <text evidence="1">The sequence shown here is derived from an EMBL/GenBank/DDBJ whole genome shotgun (WGS) entry which is preliminary data.</text>
</comment>